<feature type="binding site" evidence="9">
    <location>
        <position position="54"/>
    </location>
    <ligand>
        <name>Zn(2+)</name>
        <dbReference type="ChEBI" id="CHEBI:29105"/>
    </ligand>
</feature>
<dbReference type="GO" id="GO:0033743">
    <property type="term" value="F:peptide-methionine (R)-S-oxide reductase activity"/>
    <property type="evidence" value="ECO:0007669"/>
    <property type="project" value="UniProtKB-UniRule"/>
</dbReference>
<dbReference type="FunFam" id="2.170.150.20:FF:000001">
    <property type="entry name" value="Peptide methionine sulfoxide reductase MsrB"/>
    <property type="match status" value="1"/>
</dbReference>
<dbReference type="OrthoDB" id="9785497at2"/>
<evidence type="ECO:0000256" key="1">
    <source>
        <dbReference type="ARBA" id="ARBA00007174"/>
    </source>
</evidence>
<dbReference type="PROSITE" id="PS51790">
    <property type="entry name" value="MSRB"/>
    <property type="match status" value="1"/>
</dbReference>
<organism evidence="11 12">
    <name type="scientific">Cognatilysobacter lacus</name>
    <dbReference type="NCBI Taxonomy" id="1643323"/>
    <lineage>
        <taxon>Bacteria</taxon>
        <taxon>Pseudomonadati</taxon>
        <taxon>Pseudomonadota</taxon>
        <taxon>Gammaproteobacteria</taxon>
        <taxon>Lysobacterales</taxon>
        <taxon>Lysobacteraceae</taxon>
        <taxon>Cognatilysobacter</taxon>
    </lineage>
</organism>
<comment type="caution">
    <text evidence="11">The sequence shown here is derived from an EMBL/GenBank/DDBJ whole genome shotgun (WGS) entry which is preliminary data.</text>
</comment>
<dbReference type="AlphaFoldDB" id="A0A5D8Z6A0"/>
<evidence type="ECO:0000256" key="7">
    <source>
        <dbReference type="ARBA" id="ARBA00048488"/>
    </source>
</evidence>
<gene>
    <name evidence="9 11" type="primary">msrB</name>
    <name evidence="11" type="ORF">FW784_05865</name>
</gene>
<dbReference type="GO" id="GO:0006979">
    <property type="term" value="P:response to oxidative stress"/>
    <property type="evidence" value="ECO:0007669"/>
    <property type="project" value="InterPro"/>
</dbReference>
<dbReference type="SUPFAM" id="SSF51316">
    <property type="entry name" value="Mss4-like"/>
    <property type="match status" value="1"/>
</dbReference>
<reference evidence="11 12" key="1">
    <citation type="submission" date="2019-08" db="EMBL/GenBank/DDBJ databases">
        <title>Draft genome sequence of Lysobacter sp. UKS-15.</title>
        <authorList>
            <person name="Im W.-T."/>
        </authorList>
    </citation>
    <scope>NUCLEOTIDE SEQUENCE [LARGE SCALE GENOMIC DNA]</scope>
    <source>
        <strain evidence="11 12">UKS-15</strain>
    </source>
</reference>
<keyword evidence="6 9" id="KW-0560">Oxidoreductase</keyword>
<dbReference type="Proteomes" id="UP000323164">
    <property type="component" value="Unassembled WGS sequence"/>
</dbReference>
<sequence length="140" mass="15505">MTADDRQDAPVQHSDDEWRAKLTPEQYAVCRCSATERAFTGRFWDHKVAGSYTCVACGEVLFLSVDKYDSGSGWPSFTRPAKPEAVTEHVDSAHGMRRVEVKCARCDSHLGHVFPDGPAPTHLRYCINSASMDFVPEPSG</sequence>
<feature type="binding site" evidence="9">
    <location>
        <position position="106"/>
    </location>
    <ligand>
        <name>Zn(2+)</name>
        <dbReference type="ChEBI" id="CHEBI:29105"/>
    </ligand>
</feature>
<comment type="cofactor">
    <cofactor evidence="9">
        <name>Zn(2+)</name>
        <dbReference type="ChEBI" id="CHEBI:29105"/>
    </cofactor>
    <text evidence="9">Binds 1 zinc ion per subunit. The zinc ion is important for the structural integrity of the protein.</text>
</comment>
<keyword evidence="12" id="KW-1185">Reference proteome</keyword>
<feature type="binding site" evidence="9">
    <location>
        <position position="103"/>
    </location>
    <ligand>
        <name>Zn(2+)</name>
        <dbReference type="ChEBI" id="CHEBI:29105"/>
    </ligand>
</feature>
<dbReference type="GO" id="GO:0005737">
    <property type="term" value="C:cytoplasm"/>
    <property type="evidence" value="ECO:0007669"/>
    <property type="project" value="TreeGrafter"/>
</dbReference>
<feature type="binding site" evidence="9">
    <location>
        <position position="57"/>
    </location>
    <ligand>
        <name>Zn(2+)</name>
        <dbReference type="ChEBI" id="CHEBI:29105"/>
    </ligand>
</feature>
<evidence type="ECO:0000256" key="6">
    <source>
        <dbReference type="ARBA" id="ARBA00023002"/>
    </source>
</evidence>
<dbReference type="InterPro" id="IPR011057">
    <property type="entry name" value="Mss4-like_sf"/>
</dbReference>
<dbReference type="RefSeq" id="WP_149352420.1">
    <property type="nucleotide sequence ID" value="NZ_VTRV01000044.1"/>
</dbReference>
<proteinExistence type="inferred from homology"/>
<evidence type="ECO:0000256" key="2">
    <source>
        <dbReference type="ARBA" id="ARBA00012499"/>
    </source>
</evidence>
<evidence type="ECO:0000313" key="12">
    <source>
        <dbReference type="Proteomes" id="UP000323164"/>
    </source>
</evidence>
<accession>A0A5D8Z6A0</accession>
<dbReference type="GO" id="GO:0030091">
    <property type="term" value="P:protein repair"/>
    <property type="evidence" value="ECO:0007669"/>
    <property type="project" value="InterPro"/>
</dbReference>
<feature type="active site" description="Nucleophile" evidence="9">
    <location>
        <position position="126"/>
    </location>
</feature>
<dbReference type="Gene3D" id="2.170.150.20">
    <property type="entry name" value="Peptide methionine sulfoxide reductase"/>
    <property type="match status" value="1"/>
</dbReference>
<evidence type="ECO:0000313" key="11">
    <source>
        <dbReference type="EMBL" id="TZF90301.1"/>
    </source>
</evidence>
<dbReference type="InterPro" id="IPR002579">
    <property type="entry name" value="Met_Sox_Rdtase_MsrB_dom"/>
</dbReference>
<comment type="similarity">
    <text evidence="1 9">Belongs to the MsrB Met sulfoxide reductase family.</text>
</comment>
<dbReference type="NCBIfam" id="TIGR00357">
    <property type="entry name" value="peptide-methionine (R)-S-oxide reductase MsrB"/>
    <property type="match status" value="1"/>
</dbReference>
<evidence type="ECO:0000256" key="4">
    <source>
        <dbReference type="ARBA" id="ARBA00022723"/>
    </source>
</evidence>
<dbReference type="PANTHER" id="PTHR10173">
    <property type="entry name" value="METHIONINE SULFOXIDE REDUCTASE"/>
    <property type="match status" value="1"/>
</dbReference>
<dbReference type="GO" id="GO:0008270">
    <property type="term" value="F:zinc ion binding"/>
    <property type="evidence" value="ECO:0007669"/>
    <property type="project" value="UniProtKB-UniRule"/>
</dbReference>
<dbReference type="InterPro" id="IPR028427">
    <property type="entry name" value="Met_Sox_Rdtase_MsrB"/>
</dbReference>
<evidence type="ECO:0000256" key="3">
    <source>
        <dbReference type="ARBA" id="ARBA00021130"/>
    </source>
</evidence>
<comment type="catalytic activity">
    <reaction evidence="7 9">
        <text>L-methionyl-[protein] + [thioredoxin]-disulfide + H2O = L-methionyl-(R)-S-oxide-[protein] + [thioredoxin]-dithiol</text>
        <dbReference type="Rhea" id="RHEA:24164"/>
        <dbReference type="Rhea" id="RHEA-COMP:10698"/>
        <dbReference type="Rhea" id="RHEA-COMP:10700"/>
        <dbReference type="Rhea" id="RHEA-COMP:12313"/>
        <dbReference type="Rhea" id="RHEA-COMP:12314"/>
        <dbReference type="ChEBI" id="CHEBI:15377"/>
        <dbReference type="ChEBI" id="CHEBI:16044"/>
        <dbReference type="ChEBI" id="CHEBI:29950"/>
        <dbReference type="ChEBI" id="CHEBI:45764"/>
        <dbReference type="ChEBI" id="CHEBI:50058"/>
        <dbReference type="EC" id="1.8.4.12"/>
    </reaction>
</comment>
<evidence type="ECO:0000256" key="9">
    <source>
        <dbReference type="HAMAP-Rule" id="MF_01400"/>
    </source>
</evidence>
<name>A0A5D8Z6A0_9GAMM</name>
<dbReference type="EMBL" id="VTRV01000044">
    <property type="protein sequence ID" value="TZF90301.1"/>
    <property type="molecule type" value="Genomic_DNA"/>
</dbReference>
<dbReference type="Pfam" id="PF01641">
    <property type="entry name" value="SelR"/>
    <property type="match status" value="1"/>
</dbReference>
<evidence type="ECO:0000259" key="10">
    <source>
        <dbReference type="PROSITE" id="PS51790"/>
    </source>
</evidence>
<keyword evidence="4 9" id="KW-0479">Metal-binding</keyword>
<dbReference type="PANTHER" id="PTHR10173:SF52">
    <property type="entry name" value="METHIONINE-R-SULFOXIDE REDUCTASE B1"/>
    <property type="match status" value="1"/>
</dbReference>
<protein>
    <recommendedName>
        <fullName evidence="3 9">Peptide methionine sulfoxide reductase MsrB</fullName>
        <ecNumber evidence="2 9">1.8.4.12</ecNumber>
    </recommendedName>
    <alternativeName>
        <fullName evidence="8 9">Peptide-methionine (R)-S-oxide reductase</fullName>
    </alternativeName>
</protein>
<feature type="domain" description="MsrB" evidence="10">
    <location>
        <begin position="15"/>
        <end position="137"/>
    </location>
</feature>
<dbReference type="HAMAP" id="MF_01400">
    <property type="entry name" value="MsrB"/>
    <property type="match status" value="1"/>
</dbReference>
<evidence type="ECO:0000256" key="5">
    <source>
        <dbReference type="ARBA" id="ARBA00022833"/>
    </source>
</evidence>
<evidence type="ECO:0000256" key="8">
    <source>
        <dbReference type="ARBA" id="ARBA00075819"/>
    </source>
</evidence>
<keyword evidence="5 9" id="KW-0862">Zinc</keyword>
<dbReference type="EC" id="1.8.4.12" evidence="2 9"/>